<evidence type="ECO:0000313" key="1">
    <source>
        <dbReference type="EMBL" id="KOF72248.1"/>
    </source>
</evidence>
<dbReference type="EMBL" id="KQ423745">
    <property type="protein sequence ID" value="KOF72248.1"/>
    <property type="molecule type" value="Genomic_DNA"/>
</dbReference>
<reference evidence="1" key="1">
    <citation type="submission" date="2015-07" db="EMBL/GenBank/DDBJ databases">
        <title>MeaNS - Measles Nucleotide Surveillance Program.</title>
        <authorList>
            <person name="Tran T."/>
            <person name="Druce J."/>
        </authorList>
    </citation>
    <scope>NUCLEOTIDE SEQUENCE</scope>
    <source>
        <strain evidence="1">UCB-OBI-ISO-001</strain>
        <tissue evidence="1">Gonad</tissue>
    </source>
</reference>
<organism evidence="1">
    <name type="scientific">Octopus bimaculoides</name>
    <name type="common">California two-spotted octopus</name>
    <dbReference type="NCBI Taxonomy" id="37653"/>
    <lineage>
        <taxon>Eukaryota</taxon>
        <taxon>Metazoa</taxon>
        <taxon>Spiralia</taxon>
        <taxon>Lophotrochozoa</taxon>
        <taxon>Mollusca</taxon>
        <taxon>Cephalopoda</taxon>
        <taxon>Coleoidea</taxon>
        <taxon>Octopodiformes</taxon>
        <taxon>Octopoda</taxon>
        <taxon>Incirrata</taxon>
        <taxon>Octopodidae</taxon>
        <taxon>Octopus</taxon>
    </lineage>
</organism>
<proteinExistence type="predicted"/>
<name>A0A0L8G5U8_OCTBM</name>
<protein>
    <submittedName>
        <fullName evidence="1">Uncharacterized protein</fullName>
    </submittedName>
</protein>
<gene>
    <name evidence="1" type="ORF">OCBIM_22039771mg</name>
</gene>
<dbReference type="AlphaFoldDB" id="A0A0L8G5U8"/>
<accession>A0A0L8G5U8</accession>
<sequence length="51" mass="5855">MQCINEMTTVMTTVQETGITRCKSLECLFSLKGKKMYECTSVCVREKTQNK</sequence>